<gene>
    <name evidence="2" type="ORF">Goshw_011808</name>
</gene>
<name>A0A7J9MC18_GOSSC</name>
<proteinExistence type="predicted"/>
<feature type="region of interest" description="Disordered" evidence="1">
    <location>
        <begin position="1"/>
        <end position="32"/>
    </location>
</feature>
<dbReference type="AlphaFoldDB" id="A0A7J9MC18"/>
<feature type="non-terminal residue" evidence="2">
    <location>
        <position position="32"/>
    </location>
</feature>
<reference evidence="2 3" key="1">
    <citation type="journal article" date="2019" name="Genome Biol. Evol.">
        <title>Insights into the evolution of the New World diploid cottons (Gossypium, subgenus Houzingenia) based on genome sequencing.</title>
        <authorList>
            <person name="Grover C.E."/>
            <person name="Arick M.A. 2nd"/>
            <person name="Thrash A."/>
            <person name="Conover J.L."/>
            <person name="Sanders W.S."/>
            <person name="Peterson D.G."/>
            <person name="Frelichowski J.E."/>
            <person name="Scheffler J.A."/>
            <person name="Scheffler B.E."/>
            <person name="Wendel J.F."/>
        </authorList>
    </citation>
    <scope>NUCLEOTIDE SEQUENCE [LARGE SCALE GENOMIC DNA]</scope>
    <source>
        <strain evidence="2">1</strain>
        <tissue evidence="2">Leaf</tissue>
    </source>
</reference>
<evidence type="ECO:0000313" key="2">
    <source>
        <dbReference type="EMBL" id="MBA0868326.1"/>
    </source>
</evidence>
<evidence type="ECO:0000256" key="1">
    <source>
        <dbReference type="SAM" id="MobiDB-lite"/>
    </source>
</evidence>
<accession>A0A7J9MC18</accession>
<keyword evidence="3" id="KW-1185">Reference proteome</keyword>
<feature type="compositionally biased region" description="Low complexity" evidence="1">
    <location>
        <begin position="14"/>
        <end position="32"/>
    </location>
</feature>
<comment type="caution">
    <text evidence="2">The sequence shown here is derived from an EMBL/GenBank/DDBJ whole genome shotgun (WGS) entry which is preliminary data.</text>
</comment>
<protein>
    <submittedName>
        <fullName evidence="2">Uncharacterized protein</fullName>
    </submittedName>
</protein>
<evidence type="ECO:0000313" key="3">
    <source>
        <dbReference type="Proteomes" id="UP000593576"/>
    </source>
</evidence>
<organism evidence="2 3">
    <name type="scientific">Gossypium schwendimanii</name>
    <name type="common">Cotton</name>
    <dbReference type="NCBI Taxonomy" id="34291"/>
    <lineage>
        <taxon>Eukaryota</taxon>
        <taxon>Viridiplantae</taxon>
        <taxon>Streptophyta</taxon>
        <taxon>Embryophyta</taxon>
        <taxon>Tracheophyta</taxon>
        <taxon>Spermatophyta</taxon>
        <taxon>Magnoliopsida</taxon>
        <taxon>eudicotyledons</taxon>
        <taxon>Gunneridae</taxon>
        <taxon>Pentapetalae</taxon>
        <taxon>rosids</taxon>
        <taxon>malvids</taxon>
        <taxon>Malvales</taxon>
        <taxon>Malvaceae</taxon>
        <taxon>Malvoideae</taxon>
        <taxon>Gossypium</taxon>
    </lineage>
</organism>
<sequence length="32" mass="3283">MHLRKKNVEDIDGNSNSSSSSSSSSSSAHGCS</sequence>
<dbReference type="Proteomes" id="UP000593576">
    <property type="component" value="Unassembled WGS sequence"/>
</dbReference>
<dbReference type="EMBL" id="JABFAF010000010">
    <property type="protein sequence ID" value="MBA0868326.1"/>
    <property type="molecule type" value="Genomic_DNA"/>
</dbReference>